<name>A0A7W6M8V8_9RHOB</name>
<evidence type="ECO:0008006" key="4">
    <source>
        <dbReference type="Google" id="ProtNLM"/>
    </source>
</evidence>
<comment type="caution">
    <text evidence="2">The sequence shown here is derived from an EMBL/GenBank/DDBJ whole genome shotgun (WGS) entry which is preliminary data.</text>
</comment>
<keyword evidence="1" id="KW-0472">Membrane</keyword>
<keyword evidence="1" id="KW-0812">Transmembrane</keyword>
<organism evidence="2 3">
    <name type="scientific">Sulfitobacter noctilucicola</name>
    <dbReference type="NCBI Taxonomy" id="1342301"/>
    <lineage>
        <taxon>Bacteria</taxon>
        <taxon>Pseudomonadati</taxon>
        <taxon>Pseudomonadota</taxon>
        <taxon>Alphaproteobacteria</taxon>
        <taxon>Rhodobacterales</taxon>
        <taxon>Roseobacteraceae</taxon>
        <taxon>Sulfitobacter</taxon>
    </lineage>
</organism>
<dbReference type="EMBL" id="JACIFU010000002">
    <property type="protein sequence ID" value="MBB4174228.1"/>
    <property type="molecule type" value="Genomic_DNA"/>
</dbReference>
<proteinExistence type="predicted"/>
<feature type="transmembrane region" description="Helical" evidence="1">
    <location>
        <begin position="15"/>
        <end position="33"/>
    </location>
</feature>
<dbReference type="Proteomes" id="UP000565745">
    <property type="component" value="Unassembled WGS sequence"/>
</dbReference>
<accession>A0A7W6M8V8</accession>
<reference evidence="2 3" key="1">
    <citation type="submission" date="2020-08" db="EMBL/GenBank/DDBJ databases">
        <title>Genomic Encyclopedia of Type Strains, Phase IV (KMG-IV): sequencing the most valuable type-strain genomes for metagenomic binning, comparative biology and taxonomic classification.</title>
        <authorList>
            <person name="Goeker M."/>
        </authorList>
    </citation>
    <scope>NUCLEOTIDE SEQUENCE [LARGE SCALE GENOMIC DNA]</scope>
    <source>
        <strain evidence="2 3">DSM 101015</strain>
    </source>
</reference>
<evidence type="ECO:0000313" key="2">
    <source>
        <dbReference type="EMBL" id="MBB4174228.1"/>
    </source>
</evidence>
<dbReference type="RefSeq" id="WP_025056967.1">
    <property type="nucleotide sequence ID" value="NZ_JACIFU010000002.1"/>
</dbReference>
<protein>
    <recommendedName>
        <fullName evidence="4">PH domain-containing protein</fullName>
    </recommendedName>
</protein>
<keyword evidence="1" id="KW-1133">Transmembrane helix</keyword>
<evidence type="ECO:0000256" key="1">
    <source>
        <dbReference type="SAM" id="Phobius"/>
    </source>
</evidence>
<keyword evidence="3" id="KW-1185">Reference proteome</keyword>
<gene>
    <name evidence="2" type="ORF">GGR93_002001</name>
</gene>
<evidence type="ECO:0000313" key="3">
    <source>
        <dbReference type="Proteomes" id="UP000565745"/>
    </source>
</evidence>
<sequence length="144" mass="16131">MSAAYTYTRQGRSRTTAVVVLAIWTAIVSAWALLDMAPWLVALVGLCTLPAMWDHYTNPLSGLTLEDGNILWFSGKRRGAVAFDEIDHVRLDTRLDFSVRATLVLKTGAKLRLPFEATPPHEAFEQALLARGLATKRFHFQLFQ</sequence>
<dbReference type="AlphaFoldDB" id="A0A7W6M8V8"/>